<dbReference type="Pfam" id="PF00345">
    <property type="entry name" value="PapD_N"/>
    <property type="match status" value="1"/>
</dbReference>
<accession>A0A849VPF8</accession>
<keyword evidence="3" id="KW-1185">Reference proteome</keyword>
<evidence type="ECO:0000313" key="3">
    <source>
        <dbReference type="Proteomes" id="UP000550508"/>
    </source>
</evidence>
<dbReference type="AlphaFoldDB" id="A0A849VPF8"/>
<protein>
    <submittedName>
        <fullName evidence="2">Molecular chaperone</fullName>
    </submittedName>
</protein>
<evidence type="ECO:0000259" key="1">
    <source>
        <dbReference type="Pfam" id="PF00345"/>
    </source>
</evidence>
<proteinExistence type="predicted"/>
<organism evidence="2 3">
    <name type="scientific">Phyllobacterium pellucidum</name>
    <dbReference type="NCBI Taxonomy" id="2740464"/>
    <lineage>
        <taxon>Bacteria</taxon>
        <taxon>Pseudomonadati</taxon>
        <taxon>Pseudomonadota</taxon>
        <taxon>Alphaproteobacteria</taxon>
        <taxon>Hyphomicrobiales</taxon>
        <taxon>Phyllobacteriaceae</taxon>
        <taxon>Phyllobacterium</taxon>
    </lineage>
</organism>
<dbReference type="SUPFAM" id="SSF49354">
    <property type="entry name" value="PapD-like"/>
    <property type="match status" value="1"/>
</dbReference>
<dbReference type="EMBL" id="JABUMX010000002">
    <property type="protein sequence ID" value="NTS31326.1"/>
    <property type="molecule type" value="Genomic_DNA"/>
</dbReference>
<dbReference type="Proteomes" id="UP000550508">
    <property type="component" value="Unassembled WGS sequence"/>
</dbReference>
<evidence type="ECO:0000313" key="2">
    <source>
        <dbReference type="EMBL" id="NTS31326.1"/>
    </source>
</evidence>
<sequence>MSTWAAASSLTVMPIKLDISSPQVASKLTLTNGDDEPVNIQVRVFRWSTVNGVEKLDPTPDVVASPPAAKVPAGGQYVLRVVRVSKAPVIGEERYRILIDEIPDPRKAKAGTVGFSLRFSVPVFFHNKDALDAKLSWSAKQTLRGLVVTGSNAGDITARISDLKILSGGRVVASKSGLVGYVQGGSTADFALGLVKGPLQGNLQIRAQSDRGAIDATVPIRN</sequence>
<dbReference type="PANTHER" id="PTHR30251">
    <property type="entry name" value="PILUS ASSEMBLY CHAPERONE"/>
    <property type="match status" value="1"/>
</dbReference>
<comment type="caution">
    <text evidence="2">The sequence shown here is derived from an EMBL/GenBank/DDBJ whole genome shotgun (WGS) entry which is preliminary data.</text>
</comment>
<dbReference type="GO" id="GO:0071555">
    <property type="term" value="P:cell wall organization"/>
    <property type="evidence" value="ECO:0007669"/>
    <property type="project" value="InterPro"/>
</dbReference>
<dbReference type="PANTHER" id="PTHR30251:SF4">
    <property type="entry name" value="SLR1668 PROTEIN"/>
    <property type="match status" value="1"/>
</dbReference>
<dbReference type="InterPro" id="IPR016147">
    <property type="entry name" value="Pili_assmbl_chaperone_N"/>
</dbReference>
<dbReference type="Gene3D" id="2.60.40.10">
    <property type="entry name" value="Immunoglobulins"/>
    <property type="match status" value="1"/>
</dbReference>
<dbReference type="RefSeq" id="WP_162737184.1">
    <property type="nucleotide sequence ID" value="NZ_JABUMX010000002.1"/>
</dbReference>
<reference evidence="2 3" key="1">
    <citation type="submission" date="2020-05" db="EMBL/GenBank/DDBJ databases">
        <authorList>
            <person name="Kim M.K."/>
        </authorList>
    </citation>
    <scope>NUCLEOTIDE SEQUENCE [LARGE SCALE GENOMIC DNA]</scope>
    <source>
        <strain evidence="2 3">BT25</strain>
    </source>
</reference>
<feature type="domain" description="Pili assembly chaperone N-terminal" evidence="1">
    <location>
        <begin position="13"/>
        <end position="126"/>
    </location>
</feature>
<dbReference type="InterPro" id="IPR013783">
    <property type="entry name" value="Ig-like_fold"/>
</dbReference>
<gene>
    <name evidence="2" type="ORF">HQ945_08670</name>
</gene>
<name>A0A849VPF8_9HYPH</name>
<dbReference type="GO" id="GO:0030288">
    <property type="term" value="C:outer membrane-bounded periplasmic space"/>
    <property type="evidence" value="ECO:0007669"/>
    <property type="project" value="InterPro"/>
</dbReference>
<dbReference type="InterPro" id="IPR008962">
    <property type="entry name" value="PapD-like_sf"/>
</dbReference>
<dbReference type="InterPro" id="IPR050643">
    <property type="entry name" value="Periplasmic_pilus_chap"/>
</dbReference>